<dbReference type="Gene3D" id="3.10.310.50">
    <property type="match status" value="1"/>
</dbReference>
<accession>A0A1G9SVQ1</accession>
<proteinExistence type="predicted"/>
<evidence type="ECO:0000313" key="6">
    <source>
        <dbReference type="Proteomes" id="UP000187651"/>
    </source>
</evidence>
<dbReference type="Proteomes" id="UP000187651">
    <property type="component" value="Unassembled WGS sequence"/>
</dbReference>
<feature type="region of interest" description="Disordered" evidence="1">
    <location>
        <begin position="240"/>
        <end position="265"/>
    </location>
</feature>
<keyword evidence="2" id="KW-0472">Membrane</keyword>
<dbReference type="RefSeq" id="WP_074520434.1">
    <property type="nucleotide sequence ID" value="NZ_FNHZ01000001.1"/>
</dbReference>
<gene>
    <name evidence="5" type="ORF">SAMN05216544_0111</name>
</gene>
<keyword evidence="2" id="KW-0812">Transmembrane</keyword>
<protein>
    <recommendedName>
        <fullName evidence="4">TPM domain-containing protein</fullName>
    </recommendedName>
</protein>
<dbReference type="AlphaFoldDB" id="A0A1G9SVQ1"/>
<feature type="signal peptide" evidence="3">
    <location>
        <begin position="1"/>
        <end position="30"/>
    </location>
</feature>
<evidence type="ECO:0000313" key="5">
    <source>
        <dbReference type="EMBL" id="SDM39518.1"/>
    </source>
</evidence>
<name>A0A1G9SVQ1_9FIRM</name>
<feature type="chain" id="PRO_5010190497" description="TPM domain-containing protein" evidence="3">
    <location>
        <begin position="31"/>
        <end position="265"/>
    </location>
</feature>
<keyword evidence="2" id="KW-1133">Transmembrane helix</keyword>
<feature type="compositionally biased region" description="Gly residues" evidence="1">
    <location>
        <begin position="243"/>
        <end position="265"/>
    </location>
</feature>
<evidence type="ECO:0000256" key="2">
    <source>
        <dbReference type="SAM" id="Phobius"/>
    </source>
</evidence>
<keyword evidence="6" id="KW-1185">Reference proteome</keyword>
<dbReference type="OrthoDB" id="2067483at2"/>
<evidence type="ECO:0000259" key="4">
    <source>
        <dbReference type="Pfam" id="PF04536"/>
    </source>
</evidence>
<dbReference type="InterPro" id="IPR007621">
    <property type="entry name" value="TPM_dom"/>
</dbReference>
<evidence type="ECO:0000256" key="3">
    <source>
        <dbReference type="SAM" id="SignalP"/>
    </source>
</evidence>
<dbReference type="EMBL" id="FNHZ01000001">
    <property type="protein sequence ID" value="SDM39518.1"/>
    <property type="molecule type" value="Genomic_DNA"/>
</dbReference>
<dbReference type="Pfam" id="PF04536">
    <property type="entry name" value="TPM_phosphatase"/>
    <property type="match status" value="1"/>
</dbReference>
<feature type="domain" description="TPM" evidence="4">
    <location>
        <begin position="37"/>
        <end position="162"/>
    </location>
</feature>
<organism evidence="5 6">
    <name type="scientific">Lachnospira pectinoschiza</name>
    <dbReference type="NCBI Taxonomy" id="28052"/>
    <lineage>
        <taxon>Bacteria</taxon>
        <taxon>Bacillati</taxon>
        <taxon>Bacillota</taxon>
        <taxon>Clostridia</taxon>
        <taxon>Lachnospirales</taxon>
        <taxon>Lachnospiraceae</taxon>
        <taxon>Lachnospira</taxon>
    </lineage>
</organism>
<sequence>MVKKIKVSLILLALLVSIFSCIFTAENVYADTTKDYVIDDANLLSDSEETKLEKLCAKASKEAQCDIVIITMSKGYDGSNMDSYIRDILESDYGYNEESTTVDACAYAVDMSSRADRIITSGIAKTSFSQSDLDEIREISEEYLSDSDYYTAFSKYVNNIKRAIINGEYSPTLLEKILDGILIKLFVSVVITAIAIFVMVGNNKAKATTNEMTYAKNHNFKVNDRRDLFINTTVVTRRIETNHGGGGHSSGGHGGGNSGSSGGHF</sequence>
<reference evidence="6" key="1">
    <citation type="submission" date="2016-10" db="EMBL/GenBank/DDBJ databases">
        <authorList>
            <person name="Varghese N."/>
            <person name="Submissions S."/>
        </authorList>
    </citation>
    <scope>NUCLEOTIDE SEQUENCE [LARGE SCALE GENOMIC DNA]</scope>
    <source>
        <strain evidence="6">M83</strain>
    </source>
</reference>
<feature type="transmembrane region" description="Helical" evidence="2">
    <location>
        <begin position="181"/>
        <end position="200"/>
    </location>
</feature>
<keyword evidence="3" id="KW-0732">Signal</keyword>
<dbReference type="PROSITE" id="PS51257">
    <property type="entry name" value="PROKAR_LIPOPROTEIN"/>
    <property type="match status" value="1"/>
</dbReference>
<evidence type="ECO:0000256" key="1">
    <source>
        <dbReference type="SAM" id="MobiDB-lite"/>
    </source>
</evidence>